<dbReference type="NCBIfam" id="TIGR02595">
    <property type="entry name" value="PEP_CTERM"/>
    <property type="match status" value="1"/>
</dbReference>
<proteinExistence type="predicted"/>
<reference evidence="4 5" key="1">
    <citation type="submission" date="2019-12" db="EMBL/GenBank/DDBJ databases">
        <title>Genomic-based taxomic classification of the family Erythrobacteraceae.</title>
        <authorList>
            <person name="Xu L."/>
        </authorList>
    </citation>
    <scope>NUCLEOTIDE SEQUENCE [LARGE SCALE GENOMIC DNA]</scope>
    <source>
        <strain evidence="4 5">MCCC 1K01500</strain>
    </source>
</reference>
<evidence type="ECO:0000313" key="4">
    <source>
        <dbReference type="EMBL" id="MXO60382.1"/>
    </source>
</evidence>
<dbReference type="AlphaFoldDB" id="A0A6I4T144"/>
<sequence length="190" mass="19296">MKSLTSIVAISVGLSVPTAANAATVISFNIAPGSQAATFQSGIGPLNLVSCNSGPTGCAGNFTASGTFAMNPGWKLVGATLTTGPATKPSNNINFASATLNGTPFTFFSPNGGISEFGILQPIMMQAVNNLNVSGYTGGRASFAGTLTFAQAVPEPATWVMMIVGFGAIGFATRRRKDTKASGRSQISYA</sequence>
<dbReference type="Pfam" id="PF07589">
    <property type="entry name" value="PEP-CTERM"/>
    <property type="match status" value="1"/>
</dbReference>
<protein>
    <submittedName>
        <fullName evidence="4">PEPxxWA-CTERM sorting domain-containing protein</fullName>
    </submittedName>
</protein>
<feature type="signal peptide" evidence="2">
    <location>
        <begin position="1"/>
        <end position="22"/>
    </location>
</feature>
<evidence type="ECO:0000313" key="5">
    <source>
        <dbReference type="Proteomes" id="UP000433652"/>
    </source>
</evidence>
<gene>
    <name evidence="4" type="ORF">GRI89_12625</name>
</gene>
<dbReference type="NCBIfam" id="NF035944">
    <property type="entry name" value="PEPxxWA-CTERM"/>
    <property type="match status" value="1"/>
</dbReference>
<keyword evidence="1" id="KW-1133">Transmembrane helix</keyword>
<keyword evidence="1" id="KW-0472">Membrane</keyword>
<comment type="caution">
    <text evidence="4">The sequence shown here is derived from an EMBL/GenBank/DDBJ whole genome shotgun (WGS) entry which is preliminary data.</text>
</comment>
<keyword evidence="1" id="KW-0812">Transmembrane</keyword>
<evidence type="ECO:0000259" key="3">
    <source>
        <dbReference type="Pfam" id="PF07589"/>
    </source>
</evidence>
<name>A0A6I4T144_9SPHN</name>
<feature type="chain" id="PRO_5026061927" evidence="2">
    <location>
        <begin position="23"/>
        <end position="190"/>
    </location>
</feature>
<dbReference type="InterPro" id="IPR013424">
    <property type="entry name" value="Ice-binding_C"/>
</dbReference>
<dbReference type="OrthoDB" id="9152028at2"/>
<dbReference type="NCBIfam" id="NF038126">
    <property type="entry name" value="PEP_CTERM_FxDxF"/>
    <property type="match status" value="1"/>
</dbReference>
<feature type="transmembrane region" description="Helical" evidence="1">
    <location>
        <begin position="156"/>
        <end position="173"/>
    </location>
</feature>
<feature type="domain" description="Ice-binding protein C-terminal" evidence="3">
    <location>
        <begin position="152"/>
        <end position="176"/>
    </location>
</feature>
<keyword evidence="2" id="KW-0732">Signal</keyword>
<organism evidence="4 5">
    <name type="scientific">Croceibacterium salegens</name>
    <dbReference type="NCBI Taxonomy" id="1737568"/>
    <lineage>
        <taxon>Bacteria</taxon>
        <taxon>Pseudomonadati</taxon>
        <taxon>Pseudomonadota</taxon>
        <taxon>Alphaproteobacteria</taxon>
        <taxon>Sphingomonadales</taxon>
        <taxon>Erythrobacteraceae</taxon>
        <taxon>Croceibacterium</taxon>
    </lineage>
</organism>
<evidence type="ECO:0000256" key="1">
    <source>
        <dbReference type="SAM" id="Phobius"/>
    </source>
</evidence>
<dbReference type="EMBL" id="WTYM01000050">
    <property type="protein sequence ID" value="MXO60382.1"/>
    <property type="molecule type" value="Genomic_DNA"/>
</dbReference>
<dbReference type="RefSeq" id="WP_159796138.1">
    <property type="nucleotide sequence ID" value="NZ_WTYM01000050.1"/>
</dbReference>
<keyword evidence="5" id="KW-1185">Reference proteome</keyword>
<accession>A0A6I4T144</accession>
<evidence type="ECO:0000256" key="2">
    <source>
        <dbReference type="SAM" id="SignalP"/>
    </source>
</evidence>
<dbReference type="Proteomes" id="UP000433652">
    <property type="component" value="Unassembled WGS sequence"/>
</dbReference>